<dbReference type="SUPFAM" id="SSF81296">
    <property type="entry name" value="E set domains"/>
    <property type="match status" value="1"/>
</dbReference>
<dbReference type="InterPro" id="IPR037439">
    <property type="entry name" value="Branching_enzy"/>
</dbReference>
<dbReference type="GO" id="GO:0004553">
    <property type="term" value="F:hydrolase activity, hydrolyzing O-glycosyl compounds"/>
    <property type="evidence" value="ECO:0007669"/>
    <property type="project" value="InterPro"/>
</dbReference>
<dbReference type="NCBIfam" id="NF008967">
    <property type="entry name" value="PRK12313.1"/>
    <property type="match status" value="1"/>
</dbReference>
<comment type="similarity">
    <text evidence="4 10">Belongs to the glycosyl hydrolase 13 family. GlgB subfamily.</text>
</comment>
<dbReference type="GeneID" id="35768551"/>
<evidence type="ECO:0000313" key="14">
    <source>
        <dbReference type="EMBL" id="QPS00962.1"/>
    </source>
</evidence>
<dbReference type="CDD" id="cd02855">
    <property type="entry name" value="E_set_GBE_prok_N"/>
    <property type="match status" value="1"/>
</dbReference>
<comment type="catalytic activity">
    <reaction evidence="1 10">
        <text>Transfers a segment of a (1-&gt;4)-alpha-D-glucan chain to a primary hydroxy group in a similar glucan chain.</text>
        <dbReference type="EC" id="2.4.1.18"/>
    </reaction>
</comment>
<evidence type="ECO:0000256" key="8">
    <source>
        <dbReference type="ARBA" id="ARBA00023056"/>
    </source>
</evidence>
<dbReference type="SUPFAM" id="SSF51445">
    <property type="entry name" value="(Trans)glycosidases"/>
    <property type="match status" value="1"/>
</dbReference>
<keyword evidence="8 10" id="KW-0320">Glycogen biosynthesis</keyword>
<dbReference type="CDD" id="cd11322">
    <property type="entry name" value="AmyAc_Glg_BE"/>
    <property type="match status" value="1"/>
</dbReference>
<comment type="pathway">
    <text evidence="3 10">Glycan biosynthesis; glycogen biosynthesis.</text>
</comment>
<evidence type="ECO:0000256" key="10">
    <source>
        <dbReference type="HAMAP-Rule" id="MF_00685"/>
    </source>
</evidence>
<evidence type="ECO:0000256" key="2">
    <source>
        <dbReference type="ARBA" id="ARBA00002953"/>
    </source>
</evidence>
<dbReference type="InterPro" id="IPR013783">
    <property type="entry name" value="Ig-like_fold"/>
</dbReference>
<protein>
    <recommendedName>
        <fullName evidence="10">1,4-alpha-glucan branching enzyme GlgB</fullName>
        <ecNumber evidence="10">2.4.1.18</ecNumber>
    </recommendedName>
    <alternativeName>
        <fullName evidence="10">1,4-alpha-D-glucan:1,4-alpha-D-glucan 6-glucosyl-transferase</fullName>
    </alternativeName>
    <alternativeName>
        <fullName evidence="10">Alpha-(1-&gt;4)-glucan branching enzyme</fullName>
    </alternativeName>
    <alternativeName>
        <fullName evidence="10">Glycogen branching enzyme</fullName>
        <shortName evidence="10">BE</shortName>
    </alternativeName>
</protein>
<dbReference type="RefSeq" id="WP_060778175.1">
    <property type="nucleotide sequence ID" value="NZ_CAJHLF010000002.1"/>
</dbReference>
<evidence type="ECO:0000256" key="1">
    <source>
        <dbReference type="ARBA" id="ARBA00000826"/>
    </source>
</evidence>
<dbReference type="InterPro" id="IPR017853">
    <property type="entry name" value="GH"/>
</dbReference>
<dbReference type="AlphaFoldDB" id="A0A0X8FEC1"/>
<feature type="region of interest" description="Disordered" evidence="12">
    <location>
        <begin position="641"/>
        <end position="662"/>
    </location>
</feature>
<dbReference type="GO" id="GO:0005978">
    <property type="term" value="P:glycogen biosynthetic process"/>
    <property type="evidence" value="ECO:0007669"/>
    <property type="project" value="UniProtKB-UniRule"/>
</dbReference>
<dbReference type="Gene3D" id="2.60.40.10">
    <property type="entry name" value="Immunoglobulins"/>
    <property type="match status" value="1"/>
</dbReference>
<feature type="domain" description="Glycosyl hydrolase family 13 catalytic" evidence="13">
    <location>
        <begin position="157"/>
        <end position="514"/>
    </location>
</feature>
<dbReference type="Pfam" id="PF02806">
    <property type="entry name" value="Alpha-amylase_C"/>
    <property type="match status" value="1"/>
</dbReference>
<feature type="active site" description="Nucleophile" evidence="10 11">
    <location>
        <position position="312"/>
    </location>
</feature>
<dbReference type="PANTHER" id="PTHR43651">
    <property type="entry name" value="1,4-ALPHA-GLUCAN-BRANCHING ENZYME"/>
    <property type="match status" value="1"/>
</dbReference>
<dbReference type="InterPro" id="IPR044143">
    <property type="entry name" value="GlgB_N_E_set_prok"/>
</dbReference>
<dbReference type="InterPro" id="IPR004193">
    <property type="entry name" value="Glyco_hydro_13_N"/>
</dbReference>
<keyword evidence="6 10" id="KW-0328">Glycosyltransferase</keyword>
<dbReference type="SMART" id="SM00642">
    <property type="entry name" value="Aamy"/>
    <property type="match status" value="1"/>
</dbReference>
<dbReference type="Gene3D" id="3.20.20.80">
    <property type="entry name" value="Glycosidases"/>
    <property type="match status" value="1"/>
</dbReference>
<dbReference type="NCBIfam" id="NF003811">
    <property type="entry name" value="PRK05402.1"/>
    <property type="match status" value="1"/>
</dbReference>
<dbReference type="SUPFAM" id="SSF51011">
    <property type="entry name" value="Glycosyl hydrolase domain"/>
    <property type="match status" value="1"/>
</dbReference>
<evidence type="ECO:0000313" key="15">
    <source>
        <dbReference type="Proteomes" id="UP000594771"/>
    </source>
</evidence>
<dbReference type="UniPathway" id="UPA00164"/>
<sequence length="662" mass="76941">MPNQELSLKNIEDNMYFFNKGKHYHAYRFLGAHKMGSSLEDGYRFTTWAPQAKSVAIEGDFNHWQSQPLEQVGETGAWTTVIKEASEWDLYKFVIEGKNGLIKEKQDPFAFASEVPPKTASVIQDPTSYSWNDKKWLQTRRQKNIYQSPINIYEVHQSSWRRHSDGKAYSFDDLREELIPYVKKMGYTHIEFMPLTEHPLEASWGYQVSGYYSIAGRYGHDFDPLKRFVDVAHQAGIGVIMDWVPGHFVINDDAMANFDGGPTFEYSDPRRAKNIRWGTLNFDLGKNQVQSFLISNAVYWLEEFHFDGLRVDAVSNMLYLDYDEGDWTPNIYGNNVNLEGVDFIRRLNKEIFLRDPSYLMIAEESTAWPGVTQSIDQGGLGFNFKWNMGWMNDTLKFFKLDPLARSYNYRLITFTFMYMFDENFILPFSHDEVVHGKESLLGKMPGDNRYRQFANLRLMEGYRMVYPGKKLAFMGNEIGQFLEWRFYEGLEWETLSREYNSEFQDYISTLNQLYLSKKALHHYDLSAKGIIFLEADNPDESIVAFIRKGEDLRDCVICIFNFTPVERHNYRLGVPLPGSYRILLNSEMKAFGGNWLYQKEIFQTENKAHQKQDYSIELVLPSLSLLLLVPDTIDEEALAKSQAKAAKGNSQQTSNQLSKFNS</sequence>
<feature type="active site" description="Proton donor" evidence="10 11">
    <location>
        <position position="363"/>
    </location>
</feature>
<proteinExistence type="inferred from homology"/>
<dbReference type="InterPro" id="IPR013780">
    <property type="entry name" value="Glyco_hydro_b"/>
</dbReference>
<dbReference type="Pfam" id="PF02922">
    <property type="entry name" value="CBM_48"/>
    <property type="match status" value="1"/>
</dbReference>
<accession>A0A0X8FEC1</accession>
<dbReference type="GO" id="GO:0005829">
    <property type="term" value="C:cytosol"/>
    <property type="evidence" value="ECO:0007669"/>
    <property type="project" value="TreeGrafter"/>
</dbReference>
<dbReference type="KEGG" id="aun:AWM73_03965"/>
<comment type="function">
    <text evidence="2 10">Catalyzes the formation of the alpha-1,6-glucosidic linkages in glycogen by scission of a 1,4-alpha-linked oligosaccharide from growing alpha-1,4-glucan chains and the subsequent attachment of the oligosaccharide to the alpha-1,6 position.</text>
</comment>
<dbReference type="EMBL" id="CP065662">
    <property type="protein sequence ID" value="QPS00962.1"/>
    <property type="molecule type" value="Genomic_DNA"/>
</dbReference>
<dbReference type="PIRSF" id="PIRSF000463">
    <property type="entry name" value="GlgB"/>
    <property type="match status" value="1"/>
</dbReference>
<dbReference type="InterPro" id="IPR006047">
    <property type="entry name" value="GH13_cat_dom"/>
</dbReference>
<evidence type="ECO:0000256" key="9">
    <source>
        <dbReference type="ARBA" id="ARBA00023277"/>
    </source>
</evidence>
<evidence type="ECO:0000256" key="11">
    <source>
        <dbReference type="PIRSR" id="PIRSR000463-1"/>
    </source>
</evidence>
<dbReference type="InterPro" id="IPR006407">
    <property type="entry name" value="GlgB"/>
</dbReference>
<evidence type="ECO:0000256" key="7">
    <source>
        <dbReference type="ARBA" id="ARBA00022679"/>
    </source>
</evidence>
<dbReference type="InterPro" id="IPR006048">
    <property type="entry name" value="A-amylase/branching_C"/>
</dbReference>
<dbReference type="InterPro" id="IPR014756">
    <property type="entry name" value="Ig_E-set"/>
</dbReference>
<evidence type="ECO:0000256" key="5">
    <source>
        <dbReference type="ARBA" id="ARBA00022600"/>
    </source>
</evidence>
<evidence type="ECO:0000256" key="12">
    <source>
        <dbReference type="SAM" id="MobiDB-lite"/>
    </source>
</evidence>
<reference evidence="14 15" key="1">
    <citation type="submission" date="2020-12" db="EMBL/GenBank/DDBJ databases">
        <title>FDA dAtabase for Regulatory Grade micrObial Sequences (FDA-ARGOS): Supporting development and validation of Infectious Disease Dx tests.</title>
        <authorList>
            <person name="Sproer C."/>
            <person name="Gronow S."/>
            <person name="Severitt S."/>
            <person name="Schroder I."/>
            <person name="Tallon L."/>
            <person name="Sadzewicz L."/>
            <person name="Zhao X."/>
            <person name="Boylan J."/>
            <person name="Ott S."/>
            <person name="Bowen H."/>
            <person name="Vavikolanu K."/>
            <person name="Mehta A."/>
            <person name="Aluvathingal J."/>
            <person name="Nadendla S."/>
            <person name="Lowell S."/>
            <person name="Myers T."/>
            <person name="Yan Y."/>
            <person name="Sichtig H."/>
        </authorList>
    </citation>
    <scope>NUCLEOTIDE SEQUENCE [LARGE SCALE GENOMIC DNA]</scope>
    <source>
        <strain evidence="14 15">FDAARGOS_911</strain>
    </source>
</reference>
<evidence type="ECO:0000259" key="13">
    <source>
        <dbReference type="SMART" id="SM00642"/>
    </source>
</evidence>
<evidence type="ECO:0000256" key="6">
    <source>
        <dbReference type="ARBA" id="ARBA00022676"/>
    </source>
</evidence>
<dbReference type="Proteomes" id="UP000594771">
    <property type="component" value="Chromosome"/>
</dbReference>
<dbReference type="GO" id="GO:0003844">
    <property type="term" value="F:1,4-alpha-glucan branching enzyme activity"/>
    <property type="evidence" value="ECO:0007669"/>
    <property type="project" value="UniProtKB-UniRule"/>
</dbReference>
<dbReference type="Pfam" id="PF00128">
    <property type="entry name" value="Alpha-amylase"/>
    <property type="match status" value="1"/>
</dbReference>
<evidence type="ECO:0000256" key="4">
    <source>
        <dbReference type="ARBA" id="ARBA00009000"/>
    </source>
</evidence>
<dbReference type="EC" id="2.4.1.18" evidence="10"/>
<feature type="compositionally biased region" description="Polar residues" evidence="12">
    <location>
        <begin position="648"/>
        <end position="662"/>
    </location>
</feature>
<keyword evidence="9 10" id="KW-0119">Carbohydrate metabolism</keyword>
<dbReference type="NCBIfam" id="TIGR01515">
    <property type="entry name" value="branching_enzym"/>
    <property type="match status" value="1"/>
</dbReference>
<gene>
    <name evidence="10 14" type="primary">glgB</name>
    <name evidence="14" type="ORF">I6G68_06090</name>
</gene>
<dbReference type="Gene3D" id="2.60.40.1180">
    <property type="entry name" value="Golgi alpha-mannosidase II"/>
    <property type="match status" value="1"/>
</dbReference>
<organism evidence="14 15">
    <name type="scientific">Aerococcus urinae</name>
    <dbReference type="NCBI Taxonomy" id="1376"/>
    <lineage>
        <taxon>Bacteria</taxon>
        <taxon>Bacillati</taxon>
        <taxon>Bacillota</taxon>
        <taxon>Bacilli</taxon>
        <taxon>Lactobacillales</taxon>
        <taxon>Aerococcaceae</taxon>
        <taxon>Aerococcus</taxon>
    </lineage>
</organism>
<dbReference type="HAMAP" id="MF_00685">
    <property type="entry name" value="GlgB"/>
    <property type="match status" value="1"/>
</dbReference>
<dbReference type="OrthoDB" id="9800174at2"/>
<dbReference type="GO" id="GO:0043169">
    <property type="term" value="F:cation binding"/>
    <property type="evidence" value="ECO:0007669"/>
    <property type="project" value="InterPro"/>
</dbReference>
<keyword evidence="5 10" id="KW-0321">Glycogen metabolism</keyword>
<evidence type="ECO:0000256" key="3">
    <source>
        <dbReference type="ARBA" id="ARBA00004964"/>
    </source>
</evidence>
<keyword evidence="7 10" id="KW-0808">Transferase</keyword>
<name>A0A0X8FEC1_9LACT</name>
<comment type="subunit">
    <text evidence="10">Monomer.</text>
</comment>
<dbReference type="PANTHER" id="PTHR43651:SF3">
    <property type="entry name" value="1,4-ALPHA-GLUCAN-BRANCHING ENZYME"/>
    <property type="match status" value="1"/>
</dbReference>